<evidence type="ECO:0000256" key="2">
    <source>
        <dbReference type="ARBA" id="ARBA00022448"/>
    </source>
</evidence>
<evidence type="ECO:0000256" key="1">
    <source>
        <dbReference type="ARBA" id="ARBA00004571"/>
    </source>
</evidence>
<dbReference type="Proteomes" id="UP000192678">
    <property type="component" value="Unassembled WGS sequence"/>
</dbReference>
<dbReference type="InterPro" id="IPR039426">
    <property type="entry name" value="TonB-dep_rcpt-like"/>
</dbReference>
<dbReference type="InterPro" id="IPR023997">
    <property type="entry name" value="TonB-dep_OMP_SusC/RagA_CS"/>
</dbReference>
<evidence type="ECO:0000259" key="9">
    <source>
        <dbReference type="Pfam" id="PF07715"/>
    </source>
</evidence>
<evidence type="ECO:0000256" key="3">
    <source>
        <dbReference type="ARBA" id="ARBA00022452"/>
    </source>
</evidence>
<dbReference type="InterPro" id="IPR036942">
    <property type="entry name" value="Beta-barrel_TonB_sf"/>
</dbReference>
<keyword evidence="3 7" id="KW-1134">Transmembrane beta strand</keyword>
<gene>
    <name evidence="10" type="ORF">SAMN04488101_101311</name>
</gene>
<dbReference type="Pfam" id="PF13715">
    <property type="entry name" value="CarbopepD_reg_2"/>
    <property type="match status" value="1"/>
</dbReference>
<reference evidence="10 11" key="1">
    <citation type="submission" date="2017-04" db="EMBL/GenBank/DDBJ databases">
        <authorList>
            <person name="Afonso C.L."/>
            <person name="Miller P.J."/>
            <person name="Scott M.A."/>
            <person name="Spackman E."/>
            <person name="Goraichik I."/>
            <person name="Dimitrov K.M."/>
            <person name="Suarez D.L."/>
            <person name="Swayne D.E."/>
        </authorList>
    </citation>
    <scope>NUCLEOTIDE SEQUENCE [LARGE SCALE GENOMIC DNA]</scope>
    <source>
        <strain evidence="10 11">DSM 19625</strain>
    </source>
</reference>
<evidence type="ECO:0000313" key="11">
    <source>
        <dbReference type="Proteomes" id="UP000192678"/>
    </source>
</evidence>
<dbReference type="Pfam" id="PF07715">
    <property type="entry name" value="Plug"/>
    <property type="match status" value="1"/>
</dbReference>
<dbReference type="OrthoDB" id="9768177at2"/>
<dbReference type="PROSITE" id="PS00448">
    <property type="entry name" value="CLOS_CELLULOSOME_RPT"/>
    <property type="match status" value="1"/>
</dbReference>
<dbReference type="InterPro" id="IPR002105">
    <property type="entry name" value="Dockerin_1_rpt"/>
</dbReference>
<evidence type="ECO:0000313" key="10">
    <source>
        <dbReference type="EMBL" id="SMC56991.1"/>
    </source>
</evidence>
<dbReference type="InterPro" id="IPR023996">
    <property type="entry name" value="TonB-dep_OMP_SusC/RagA"/>
</dbReference>
<protein>
    <submittedName>
        <fullName evidence="10">TonB-linked outer membrane protein, SusC/RagA family</fullName>
    </submittedName>
</protein>
<comment type="similarity">
    <text evidence="7">Belongs to the TonB-dependent receptor family.</text>
</comment>
<evidence type="ECO:0000256" key="8">
    <source>
        <dbReference type="SAM" id="SignalP"/>
    </source>
</evidence>
<dbReference type="EMBL" id="FWYB01000001">
    <property type="protein sequence ID" value="SMC56991.1"/>
    <property type="molecule type" value="Genomic_DNA"/>
</dbReference>
<keyword evidence="11" id="KW-1185">Reference proteome</keyword>
<keyword evidence="5 7" id="KW-0472">Membrane</keyword>
<evidence type="ECO:0000256" key="4">
    <source>
        <dbReference type="ARBA" id="ARBA00022692"/>
    </source>
</evidence>
<keyword evidence="6 7" id="KW-0998">Cell outer membrane</keyword>
<dbReference type="InterPro" id="IPR018247">
    <property type="entry name" value="EF_Hand_1_Ca_BS"/>
</dbReference>
<proteinExistence type="inferred from homology"/>
<comment type="subcellular location">
    <subcellularLocation>
        <location evidence="1 7">Cell outer membrane</location>
        <topology evidence="1 7">Multi-pass membrane protein</topology>
    </subcellularLocation>
</comment>
<dbReference type="PROSITE" id="PS52016">
    <property type="entry name" value="TONB_DEPENDENT_REC_3"/>
    <property type="match status" value="1"/>
</dbReference>
<dbReference type="NCBIfam" id="TIGR04056">
    <property type="entry name" value="OMP_RagA_SusC"/>
    <property type="match status" value="1"/>
</dbReference>
<dbReference type="SUPFAM" id="SSF56935">
    <property type="entry name" value="Porins"/>
    <property type="match status" value="1"/>
</dbReference>
<evidence type="ECO:0000256" key="5">
    <source>
        <dbReference type="ARBA" id="ARBA00023136"/>
    </source>
</evidence>
<feature type="chain" id="PRO_5012980985" evidence="8">
    <location>
        <begin position="33"/>
        <end position="1051"/>
    </location>
</feature>
<name>A0A1W2A994_9SPHI</name>
<dbReference type="NCBIfam" id="TIGR04057">
    <property type="entry name" value="SusC_RagA_signa"/>
    <property type="match status" value="1"/>
</dbReference>
<feature type="signal peptide" evidence="8">
    <location>
        <begin position="1"/>
        <end position="32"/>
    </location>
</feature>
<accession>A0A1W2A994</accession>
<dbReference type="RefSeq" id="WP_084286895.1">
    <property type="nucleotide sequence ID" value="NZ_FWYB01000001.1"/>
</dbReference>
<dbReference type="FunFam" id="2.170.130.10:FF:000008">
    <property type="entry name" value="SusC/RagA family TonB-linked outer membrane protein"/>
    <property type="match status" value="1"/>
</dbReference>
<dbReference type="InterPro" id="IPR037066">
    <property type="entry name" value="Plug_dom_sf"/>
</dbReference>
<dbReference type="Gene3D" id="2.40.170.20">
    <property type="entry name" value="TonB-dependent receptor, beta-barrel domain"/>
    <property type="match status" value="1"/>
</dbReference>
<dbReference type="SUPFAM" id="SSF49464">
    <property type="entry name" value="Carboxypeptidase regulatory domain-like"/>
    <property type="match status" value="1"/>
</dbReference>
<keyword evidence="4 7" id="KW-0812">Transmembrane</keyword>
<dbReference type="GO" id="GO:0000272">
    <property type="term" value="P:polysaccharide catabolic process"/>
    <property type="evidence" value="ECO:0007669"/>
    <property type="project" value="InterPro"/>
</dbReference>
<keyword evidence="2 7" id="KW-0813">Transport</keyword>
<keyword evidence="8" id="KW-0732">Signal</keyword>
<evidence type="ECO:0000256" key="7">
    <source>
        <dbReference type="PROSITE-ProRule" id="PRU01360"/>
    </source>
</evidence>
<dbReference type="InterPro" id="IPR012910">
    <property type="entry name" value="Plug_dom"/>
</dbReference>
<dbReference type="InterPro" id="IPR008969">
    <property type="entry name" value="CarboxyPept-like_regulatory"/>
</dbReference>
<sequence>MFLKPLKLCGVITFRVLFSWILLMALSTQSSAQSKKISGKVTSDDNEPLFGVTVFEMGTKTGASTDADGKFVLTVSNANATLSFRYVGYQSRDIPLNNRNTITLALKSLDNALNEIVVIGYGTTTRKDLTGSVGQVKMSDFEKAPVRSFDEALAGRVAGVLVSGSDGQPGQTNNIVIRGAGSITQDNSPLYVVDGFPLEDPNSNSISPADIESIDVLKDASATAIYGARGANGVIIITTKRGKSGEPVIAYSGYYGFQKNTKTIDLMSPYEFVKYQLELDPTAAAVAYLKDGKILEDYRNVKGLNFQDQIYRTAGMQNHDISIRGGSDKTRYSISGNIIDQDGVILNSGFKRYQGRITLDQNVNPKLKIGANVNYSYSVSSGTIVKDASASQSASTNLLYAVWGYRPVTGNDNNLDDELFDPGFDYNVIADYRVNPVISAKNELRRNLTTVFIANAYAEYKIIPSLTLRVTGGVTNTVLRNETFNNSLTQAGNFRNSSGVNGSIYDNPSTILLNENTLTYKKVFNKVHNLTVLGGYTVQGSKMARRGFNALNVPNESLGLDGLDESPSQIGTSLSSRSGLVSYLGRLNYNYKSKYYFTTSFRSDGSSKFAPGNRWGYFPSGAISWRMSAENFMKKLKFVSDAKLRLSYGETGNNRVGDFPYLDQITQPNSAGYSYGNGSPSKGAILTAFGNGSLKWETTKQLNIGYDLSLFKQRVDLTVDLYRKTTHDLLLLALLPYTTGLSDAYKNIGKMQNQGLEISLNTVNISSKEFSWSSNFNISFNQNKVLELAENQTSITSPVSFDQKWNALSPYIAVVGQPVGQLYGAIWDGVYQYEDFDKSPAGTYTLKANLPRNGNPTVQPGHIKYKDVNGDGNVNASDFTVIGRGLPIHTGGLSNNFTYKGFDLNVFLQWSYGNDIVNANRMLFDGNGKQSRFFNQYASYADRWQPDNPSNTLFRTGGQGPFYYSSRVVEDGSYLRLKTISLGYNFPAKIFKKANLKSLRVYASAQNIATWTNYSGPDPEVSVRNSTLTPGFDFSAYPRASTLIFGLNVSL</sequence>
<dbReference type="GO" id="GO:0009279">
    <property type="term" value="C:cell outer membrane"/>
    <property type="evidence" value="ECO:0007669"/>
    <property type="project" value="UniProtKB-SubCell"/>
</dbReference>
<dbReference type="Gene3D" id="2.170.130.10">
    <property type="entry name" value="TonB-dependent receptor, plug domain"/>
    <property type="match status" value="1"/>
</dbReference>
<dbReference type="GO" id="GO:0004553">
    <property type="term" value="F:hydrolase activity, hydrolyzing O-glycosyl compounds"/>
    <property type="evidence" value="ECO:0007669"/>
    <property type="project" value="InterPro"/>
</dbReference>
<dbReference type="PROSITE" id="PS00018">
    <property type="entry name" value="EF_HAND_1"/>
    <property type="match status" value="1"/>
</dbReference>
<organism evidence="10 11">
    <name type="scientific">Pedobacter nyackensis</name>
    <dbReference type="NCBI Taxonomy" id="475255"/>
    <lineage>
        <taxon>Bacteria</taxon>
        <taxon>Pseudomonadati</taxon>
        <taxon>Bacteroidota</taxon>
        <taxon>Sphingobacteriia</taxon>
        <taxon>Sphingobacteriales</taxon>
        <taxon>Sphingobacteriaceae</taxon>
        <taxon>Pedobacter</taxon>
    </lineage>
</organism>
<evidence type="ECO:0000256" key="6">
    <source>
        <dbReference type="ARBA" id="ARBA00023237"/>
    </source>
</evidence>
<dbReference type="AlphaFoldDB" id="A0A1W2A994"/>
<feature type="domain" description="TonB-dependent receptor plug" evidence="9">
    <location>
        <begin position="126"/>
        <end position="234"/>
    </location>
</feature>
<dbReference type="STRING" id="475255.SAMN04488101_101311"/>
<dbReference type="Gene3D" id="2.60.40.1120">
    <property type="entry name" value="Carboxypeptidase-like, regulatory domain"/>
    <property type="match status" value="1"/>
</dbReference>